<comment type="similarity">
    <text evidence="2">Belongs to the TsaE family.</text>
</comment>
<dbReference type="PANTHER" id="PTHR33540">
    <property type="entry name" value="TRNA THREONYLCARBAMOYLADENOSINE BIOSYNTHESIS PROTEIN TSAE"/>
    <property type="match status" value="1"/>
</dbReference>
<proteinExistence type="inferred from homology"/>
<reference evidence="11 12" key="1">
    <citation type="submission" date="2020-08" db="EMBL/GenBank/DDBJ databases">
        <title>Acidobacteriota in marine sediments use diverse sulfur dissimilation pathways.</title>
        <authorList>
            <person name="Wasmund K."/>
        </authorList>
    </citation>
    <scope>NUCLEOTIDE SEQUENCE [LARGE SCALE GENOMIC DNA]</scope>
    <source>
        <strain evidence="11">MAG AM4</strain>
    </source>
</reference>
<evidence type="ECO:0000256" key="9">
    <source>
        <dbReference type="ARBA" id="ARBA00022842"/>
    </source>
</evidence>
<evidence type="ECO:0000256" key="1">
    <source>
        <dbReference type="ARBA" id="ARBA00004496"/>
    </source>
</evidence>
<dbReference type="AlphaFoldDB" id="A0A8J7C2X5"/>
<dbReference type="GO" id="GO:0005524">
    <property type="term" value="F:ATP binding"/>
    <property type="evidence" value="ECO:0007669"/>
    <property type="project" value="UniProtKB-KW"/>
</dbReference>
<dbReference type="InterPro" id="IPR027417">
    <property type="entry name" value="P-loop_NTPase"/>
</dbReference>
<gene>
    <name evidence="11" type="primary">tsaE</name>
    <name evidence="11" type="ORF">IFK94_16265</name>
</gene>
<dbReference type="PANTHER" id="PTHR33540:SF2">
    <property type="entry name" value="TRNA THREONYLCARBAMOYLADENOSINE BIOSYNTHESIS PROTEIN TSAE"/>
    <property type="match status" value="1"/>
</dbReference>
<dbReference type="Proteomes" id="UP000648239">
    <property type="component" value="Unassembled WGS sequence"/>
</dbReference>
<dbReference type="NCBIfam" id="TIGR00150">
    <property type="entry name" value="T6A_YjeE"/>
    <property type="match status" value="1"/>
</dbReference>
<dbReference type="InterPro" id="IPR003442">
    <property type="entry name" value="T6A_TsaE"/>
</dbReference>
<keyword evidence="9" id="KW-0460">Magnesium</keyword>
<evidence type="ECO:0000256" key="4">
    <source>
        <dbReference type="ARBA" id="ARBA00022490"/>
    </source>
</evidence>
<accession>A0A8J7C2X5</accession>
<dbReference type="SUPFAM" id="SSF52540">
    <property type="entry name" value="P-loop containing nucleoside triphosphate hydrolases"/>
    <property type="match status" value="1"/>
</dbReference>
<keyword evidence="7" id="KW-0547">Nucleotide-binding</keyword>
<comment type="subcellular location">
    <subcellularLocation>
        <location evidence="1">Cytoplasm</location>
    </subcellularLocation>
</comment>
<evidence type="ECO:0000313" key="11">
    <source>
        <dbReference type="EMBL" id="MBD3869675.1"/>
    </source>
</evidence>
<organism evidence="11 12">
    <name type="scientific">Candidatus Polarisedimenticola svalbardensis</name>
    <dbReference type="NCBI Taxonomy" id="2886004"/>
    <lineage>
        <taxon>Bacteria</taxon>
        <taxon>Pseudomonadati</taxon>
        <taxon>Acidobacteriota</taxon>
        <taxon>Candidatus Polarisedimenticolia</taxon>
        <taxon>Candidatus Polarisedimenticolales</taxon>
        <taxon>Candidatus Polarisedimenticolaceae</taxon>
        <taxon>Candidatus Polarisedimenticola</taxon>
    </lineage>
</organism>
<sequence>MADQSLPSVAEFDIRRTVHGPEGTARLGEEISGLLRGGEVILLHGSLGAGKTCFTQGLCRGLKVVQDVVSPTFTLVNTYDGRLLVHHLDFYRIEPGDDLMDIGVPDLLDQVWDGTAVLVVEWPELLLGELGADVPRLELLATRGEGPDDRIWHLRGIPSVPPSWIDIFDGGNTPPSAGE</sequence>
<keyword evidence="4" id="KW-0963">Cytoplasm</keyword>
<name>A0A8J7C2X5_9BACT</name>
<evidence type="ECO:0000313" key="12">
    <source>
        <dbReference type="Proteomes" id="UP000648239"/>
    </source>
</evidence>
<dbReference type="EMBL" id="JACXWD010000155">
    <property type="protein sequence ID" value="MBD3869675.1"/>
    <property type="molecule type" value="Genomic_DNA"/>
</dbReference>
<evidence type="ECO:0000256" key="8">
    <source>
        <dbReference type="ARBA" id="ARBA00022840"/>
    </source>
</evidence>
<dbReference type="GO" id="GO:0002949">
    <property type="term" value="P:tRNA threonylcarbamoyladenosine modification"/>
    <property type="evidence" value="ECO:0007669"/>
    <property type="project" value="InterPro"/>
</dbReference>
<evidence type="ECO:0000256" key="7">
    <source>
        <dbReference type="ARBA" id="ARBA00022741"/>
    </source>
</evidence>
<dbReference type="GO" id="GO:0005737">
    <property type="term" value="C:cytoplasm"/>
    <property type="evidence" value="ECO:0007669"/>
    <property type="project" value="UniProtKB-SubCell"/>
</dbReference>
<comment type="caution">
    <text evidence="11">The sequence shown here is derived from an EMBL/GenBank/DDBJ whole genome shotgun (WGS) entry which is preliminary data.</text>
</comment>
<dbReference type="Pfam" id="PF02367">
    <property type="entry name" value="TsaE"/>
    <property type="match status" value="1"/>
</dbReference>
<keyword evidence="6" id="KW-0479">Metal-binding</keyword>
<evidence type="ECO:0000256" key="6">
    <source>
        <dbReference type="ARBA" id="ARBA00022723"/>
    </source>
</evidence>
<evidence type="ECO:0000256" key="2">
    <source>
        <dbReference type="ARBA" id="ARBA00007599"/>
    </source>
</evidence>
<dbReference type="GO" id="GO:0046872">
    <property type="term" value="F:metal ion binding"/>
    <property type="evidence" value="ECO:0007669"/>
    <property type="project" value="UniProtKB-KW"/>
</dbReference>
<evidence type="ECO:0000256" key="10">
    <source>
        <dbReference type="ARBA" id="ARBA00032441"/>
    </source>
</evidence>
<keyword evidence="8" id="KW-0067">ATP-binding</keyword>
<evidence type="ECO:0000256" key="5">
    <source>
        <dbReference type="ARBA" id="ARBA00022694"/>
    </source>
</evidence>
<protein>
    <recommendedName>
        <fullName evidence="3">tRNA threonylcarbamoyladenosine biosynthesis protein TsaE</fullName>
    </recommendedName>
    <alternativeName>
        <fullName evidence="10">t(6)A37 threonylcarbamoyladenosine biosynthesis protein TsaE</fullName>
    </alternativeName>
</protein>
<dbReference type="Gene3D" id="3.40.50.300">
    <property type="entry name" value="P-loop containing nucleotide triphosphate hydrolases"/>
    <property type="match status" value="1"/>
</dbReference>
<keyword evidence="5" id="KW-0819">tRNA processing</keyword>
<evidence type="ECO:0000256" key="3">
    <source>
        <dbReference type="ARBA" id="ARBA00019010"/>
    </source>
</evidence>